<sequence length="97" mass="10654">MSSMTTPTPQSTPGIRPGLGDSYRCRATGLVFFVEGRRSKARSCLIHDAKGPGRQVRDHVTLEELATDYEFLGCDHTTACCDTHGTHTTPHMGCIFR</sequence>
<organism evidence="2 3">
    <name type="scientific">Arthrobacter methylotrophus</name>
    <dbReference type="NCBI Taxonomy" id="121291"/>
    <lineage>
        <taxon>Bacteria</taxon>
        <taxon>Bacillati</taxon>
        <taxon>Actinomycetota</taxon>
        <taxon>Actinomycetes</taxon>
        <taxon>Micrococcales</taxon>
        <taxon>Micrococcaceae</taxon>
        <taxon>Arthrobacter</taxon>
    </lineage>
</organism>
<dbReference type="Proteomes" id="UP001589536">
    <property type="component" value="Unassembled WGS sequence"/>
</dbReference>
<dbReference type="EMBL" id="JBHMBH010000019">
    <property type="protein sequence ID" value="MFB9714155.1"/>
    <property type="molecule type" value="Genomic_DNA"/>
</dbReference>
<gene>
    <name evidence="2" type="ORF">ACFFPI_08280</name>
</gene>
<keyword evidence="3" id="KW-1185">Reference proteome</keyword>
<accession>A0ABV5UPH3</accession>
<evidence type="ECO:0000313" key="2">
    <source>
        <dbReference type="EMBL" id="MFB9714155.1"/>
    </source>
</evidence>
<evidence type="ECO:0000256" key="1">
    <source>
        <dbReference type="SAM" id="MobiDB-lite"/>
    </source>
</evidence>
<reference evidence="2 3" key="1">
    <citation type="submission" date="2024-09" db="EMBL/GenBank/DDBJ databases">
        <authorList>
            <person name="Sun Q."/>
            <person name="Mori K."/>
        </authorList>
    </citation>
    <scope>NUCLEOTIDE SEQUENCE [LARGE SCALE GENOMIC DNA]</scope>
    <source>
        <strain evidence="2 3">JCM 13519</strain>
    </source>
</reference>
<feature type="region of interest" description="Disordered" evidence="1">
    <location>
        <begin position="1"/>
        <end position="21"/>
    </location>
</feature>
<feature type="compositionally biased region" description="Low complexity" evidence="1">
    <location>
        <begin position="1"/>
        <end position="13"/>
    </location>
</feature>
<comment type="caution">
    <text evidence="2">The sequence shown here is derived from an EMBL/GenBank/DDBJ whole genome shotgun (WGS) entry which is preliminary data.</text>
</comment>
<evidence type="ECO:0000313" key="3">
    <source>
        <dbReference type="Proteomes" id="UP001589536"/>
    </source>
</evidence>
<protein>
    <submittedName>
        <fullName evidence="2">Uncharacterized protein</fullName>
    </submittedName>
</protein>
<name>A0ABV5UPH3_9MICC</name>
<proteinExistence type="predicted"/>
<dbReference type="RefSeq" id="WP_376954044.1">
    <property type="nucleotide sequence ID" value="NZ_JBHMBH010000019.1"/>
</dbReference>